<name>A0AAV0J6R4_9ROSI</name>
<dbReference type="AlphaFoldDB" id="A0AAV0J6R4"/>
<dbReference type="PANTHER" id="PTHR11439:SF470">
    <property type="entry name" value="CYSTEINE-RICH RLK (RECEPTOR-LIKE PROTEIN KINASE) 8"/>
    <property type="match status" value="1"/>
</dbReference>
<feature type="domain" description="Reverse transcriptase Ty1/copia-type" evidence="1">
    <location>
        <begin position="54"/>
        <end position="158"/>
    </location>
</feature>
<reference evidence="2" key="1">
    <citation type="submission" date="2022-08" db="EMBL/GenBank/DDBJ databases">
        <authorList>
            <person name="Gutierrez-Valencia J."/>
        </authorList>
    </citation>
    <scope>NUCLEOTIDE SEQUENCE</scope>
</reference>
<evidence type="ECO:0000313" key="3">
    <source>
        <dbReference type="Proteomes" id="UP001154282"/>
    </source>
</evidence>
<dbReference type="EMBL" id="CAMGYJ010000004">
    <property type="protein sequence ID" value="CAI0405620.1"/>
    <property type="molecule type" value="Genomic_DNA"/>
</dbReference>
<feature type="domain" description="Reverse transcriptase Ty1/copia-type" evidence="1">
    <location>
        <begin position="160"/>
        <end position="250"/>
    </location>
</feature>
<dbReference type="SUPFAM" id="SSF56672">
    <property type="entry name" value="DNA/RNA polymerases"/>
    <property type="match status" value="1"/>
</dbReference>
<evidence type="ECO:0000259" key="1">
    <source>
        <dbReference type="Pfam" id="PF07727"/>
    </source>
</evidence>
<dbReference type="InterPro" id="IPR013103">
    <property type="entry name" value="RVT_2"/>
</dbReference>
<proteinExistence type="predicted"/>
<evidence type="ECO:0000313" key="2">
    <source>
        <dbReference type="EMBL" id="CAI0405620.1"/>
    </source>
</evidence>
<keyword evidence="3" id="KW-1185">Reference proteome</keyword>
<comment type="caution">
    <text evidence="2">The sequence shown here is derived from an EMBL/GenBank/DDBJ whole genome shotgun (WGS) entry which is preliminary data.</text>
</comment>
<accession>A0AAV0J6R4</accession>
<gene>
    <name evidence="2" type="ORF">LITE_LOCUS12931</name>
</gene>
<dbReference type="Proteomes" id="UP001154282">
    <property type="component" value="Unassembled WGS sequence"/>
</dbReference>
<protein>
    <recommendedName>
        <fullName evidence="1">Reverse transcriptase Ty1/copia-type domain-containing protein</fullName>
    </recommendedName>
</protein>
<dbReference type="CDD" id="cd09272">
    <property type="entry name" value="RNase_HI_RT_Ty1"/>
    <property type="match status" value="1"/>
</dbReference>
<dbReference type="InterPro" id="IPR043502">
    <property type="entry name" value="DNA/RNA_pol_sf"/>
</dbReference>
<organism evidence="2 3">
    <name type="scientific">Linum tenue</name>
    <dbReference type="NCBI Taxonomy" id="586396"/>
    <lineage>
        <taxon>Eukaryota</taxon>
        <taxon>Viridiplantae</taxon>
        <taxon>Streptophyta</taxon>
        <taxon>Embryophyta</taxon>
        <taxon>Tracheophyta</taxon>
        <taxon>Spermatophyta</taxon>
        <taxon>Magnoliopsida</taxon>
        <taxon>eudicotyledons</taxon>
        <taxon>Gunneridae</taxon>
        <taxon>Pentapetalae</taxon>
        <taxon>rosids</taxon>
        <taxon>fabids</taxon>
        <taxon>Malpighiales</taxon>
        <taxon>Linaceae</taxon>
        <taxon>Linum</taxon>
    </lineage>
</organism>
<dbReference type="Pfam" id="PF07727">
    <property type="entry name" value="RVT_2"/>
    <property type="match status" value="2"/>
</dbReference>
<dbReference type="PANTHER" id="PTHR11439">
    <property type="entry name" value="GAG-POL-RELATED RETROTRANSPOSON"/>
    <property type="match status" value="1"/>
</dbReference>
<sequence>MMADPFVLIVGSYQHDWQIIMLGVFAEPTTYQEAVKFEHWRRAMREEQDALEENHTWDVVPLPKNKRAIGNKWVYKDKYRPDGTLERHKARLVAKGFTQVYGIDFLDTYSPVAKINSVKALLAVAASKGWFLDQMDVSNAFLHGDLEEEVYMVLPPDYSLFTKWVHGRIVVLLVYVDDIILGGDDRGDIEEVKKFLSHNFKIKDLGCLKFFLGLEISRNSEGIAVCQRKYCLELLRDTGYLEAKHCKSPLDPKVKLRAKQGKPLDDPELYRRLIGRLHYLTTTRPDLTFPMQQLSQFQKEPYTEHLQAAYRVLRYIKGAPGQGIFFKSDSSLKLTGYSDSDWASCPDSRRSVSGYCTFLGSSLITWKAKKQTTVSRSSSEAEYRALAHLVCEIQWLKGLLAELSVQVQLPIAVFCDNKSAIHIAENPVFHERTKHIEIDVHVTRERVKSGLIKLSYVRSLDQVADLFTKTLSRFRIKELLDKLGVENRYTPACGGLSEGKDQDAAECSGDMKNSG</sequence>